<gene>
    <name evidence="2" type="ORF">CNMCM5623_002054</name>
</gene>
<dbReference type="AlphaFoldDB" id="A0A8H6PMW2"/>
<reference evidence="2" key="1">
    <citation type="submission" date="2020-06" db="EMBL/GenBank/DDBJ databases">
        <title>Draft genome sequences of strains closely related to Aspergillus parafelis and Aspergillus hiratsukae.</title>
        <authorList>
            <person name="Dos Santos R.A.C."/>
            <person name="Rivero-Menendez O."/>
            <person name="Steenwyk J.L."/>
            <person name="Mead M.E."/>
            <person name="Goldman G.H."/>
            <person name="Alastruey-Izquierdo A."/>
            <person name="Rokas A."/>
        </authorList>
    </citation>
    <scope>NUCLEOTIDE SEQUENCE</scope>
    <source>
        <strain evidence="2">CNM-CM5623</strain>
    </source>
</reference>
<accession>A0A8H6PMW2</accession>
<feature type="chain" id="PRO_5034503381" evidence="1">
    <location>
        <begin position="21"/>
        <end position="257"/>
    </location>
</feature>
<name>A0A8H6PMW2_9EURO</name>
<protein>
    <submittedName>
        <fullName evidence="2">Uncharacterized protein</fullName>
    </submittedName>
</protein>
<sequence>MPSRKLLSALLSLPLGTGLAAYTYAYTSPARHATLSKQPSRAHQTSPTMALANPRGMPVYGDSYTIRIPLRDLKPGISDEEILTRFSKGFFGGWVFAPQRWALRVTGLAITDFTAFHDEDLASTPPTPVWSLSQFNRTTLFPLGTLVFGNWQLLDSSVANPDIRRRLYPTHIESTSATKQNQAFVEYVGGSDKSHMVFSDRVEVERDEDAVKITLSGFTCDPLTGEPAVPRLVRELLHPVYAKMLLGDGIREILRRG</sequence>
<evidence type="ECO:0000313" key="3">
    <source>
        <dbReference type="Proteomes" id="UP000654922"/>
    </source>
</evidence>
<evidence type="ECO:0000256" key="1">
    <source>
        <dbReference type="SAM" id="SignalP"/>
    </source>
</evidence>
<feature type="signal peptide" evidence="1">
    <location>
        <begin position="1"/>
        <end position="20"/>
    </location>
</feature>
<dbReference type="EMBL" id="JACBAE010001391">
    <property type="protein sequence ID" value="KAF7157680.1"/>
    <property type="molecule type" value="Genomic_DNA"/>
</dbReference>
<keyword evidence="1" id="KW-0732">Signal</keyword>
<comment type="caution">
    <text evidence="2">The sequence shown here is derived from an EMBL/GenBank/DDBJ whole genome shotgun (WGS) entry which is preliminary data.</text>
</comment>
<dbReference type="Proteomes" id="UP000654922">
    <property type="component" value="Unassembled WGS sequence"/>
</dbReference>
<dbReference type="OrthoDB" id="3354680at2759"/>
<organism evidence="2 3">
    <name type="scientific">Aspergillus felis</name>
    <dbReference type="NCBI Taxonomy" id="1287682"/>
    <lineage>
        <taxon>Eukaryota</taxon>
        <taxon>Fungi</taxon>
        <taxon>Dikarya</taxon>
        <taxon>Ascomycota</taxon>
        <taxon>Pezizomycotina</taxon>
        <taxon>Eurotiomycetes</taxon>
        <taxon>Eurotiomycetidae</taxon>
        <taxon>Eurotiales</taxon>
        <taxon>Aspergillaceae</taxon>
        <taxon>Aspergillus</taxon>
        <taxon>Aspergillus subgen. Fumigati</taxon>
    </lineage>
</organism>
<evidence type="ECO:0000313" key="2">
    <source>
        <dbReference type="EMBL" id="KAF7157680.1"/>
    </source>
</evidence>
<proteinExistence type="predicted"/>